<dbReference type="InterPro" id="IPR006674">
    <property type="entry name" value="HD_domain"/>
</dbReference>
<evidence type="ECO:0000313" key="3">
    <source>
        <dbReference type="Proteomes" id="UP000182635"/>
    </source>
</evidence>
<dbReference type="EMBL" id="FOPI01000005">
    <property type="protein sequence ID" value="SFG20069.1"/>
    <property type="molecule type" value="Genomic_DNA"/>
</dbReference>
<dbReference type="RefSeq" id="WP_046922549.1">
    <property type="nucleotide sequence ID" value="NZ_AYYL01000002.1"/>
</dbReference>
<dbReference type="Gene3D" id="1.10.3210.10">
    <property type="entry name" value="Hypothetical protein af1432"/>
    <property type="match status" value="1"/>
</dbReference>
<gene>
    <name evidence="2" type="ORF">SAMN02910432_00325</name>
</gene>
<dbReference type="Pfam" id="PF01966">
    <property type="entry name" value="HD"/>
    <property type="match status" value="1"/>
</dbReference>
<protein>
    <recommendedName>
        <fullName evidence="1">HD domain-containing protein</fullName>
    </recommendedName>
</protein>
<dbReference type="CDD" id="cd00077">
    <property type="entry name" value="HDc"/>
    <property type="match status" value="1"/>
</dbReference>
<dbReference type="InterPro" id="IPR003607">
    <property type="entry name" value="HD/PDEase_dom"/>
</dbReference>
<organism evidence="2 3">
    <name type="scientific">Ligilactobacillus ruminis DSM 20403 = NBRC 102161</name>
    <dbReference type="NCBI Taxonomy" id="1423798"/>
    <lineage>
        <taxon>Bacteria</taxon>
        <taxon>Bacillati</taxon>
        <taxon>Bacillota</taxon>
        <taxon>Bacilli</taxon>
        <taxon>Lactobacillales</taxon>
        <taxon>Lactobacillaceae</taxon>
        <taxon>Ligilactobacillus</taxon>
    </lineage>
</organism>
<evidence type="ECO:0000313" key="2">
    <source>
        <dbReference type="EMBL" id="SFG20069.1"/>
    </source>
</evidence>
<reference evidence="3" key="1">
    <citation type="submission" date="2016-10" db="EMBL/GenBank/DDBJ databases">
        <authorList>
            <person name="Varghese N."/>
            <person name="Submissions S."/>
        </authorList>
    </citation>
    <scope>NUCLEOTIDE SEQUENCE [LARGE SCALE GENOMIC DNA]</scope>
    <source>
        <strain evidence="3">DSM 20403</strain>
    </source>
</reference>
<proteinExistence type="predicted"/>
<sequence length="171" mass="20030">MNKNKWCNDREYMSYVGELLERPEVLALDNFTQHHFSTRLEHSIAVSYESYKIAKKLHLNAKATARAGLLHDLFYYDWRVTKFDLGTHAWVHPRIALRNAEKLTPLSPLEKDIIMKHMWGATACPPKYPEGYIVTLVDKYSATEEYGKHLCLKFFGKAKQRLERKKADCIR</sequence>
<dbReference type="SUPFAM" id="SSF109604">
    <property type="entry name" value="HD-domain/PDEase-like"/>
    <property type="match status" value="1"/>
</dbReference>
<evidence type="ECO:0000259" key="1">
    <source>
        <dbReference type="Pfam" id="PF01966"/>
    </source>
</evidence>
<accession>A0A1I2PY71</accession>
<dbReference type="AlphaFoldDB" id="A0A1I2PY71"/>
<name>A0A1I2PY71_9LACO</name>
<dbReference type="Proteomes" id="UP000182635">
    <property type="component" value="Unassembled WGS sequence"/>
</dbReference>
<feature type="domain" description="HD" evidence="1">
    <location>
        <begin position="39"/>
        <end position="141"/>
    </location>
</feature>
<dbReference type="OrthoDB" id="360187at2"/>